<evidence type="ECO:0000256" key="1">
    <source>
        <dbReference type="SAM" id="SignalP"/>
    </source>
</evidence>
<evidence type="ECO:0000313" key="2">
    <source>
        <dbReference type="EMBL" id="JAH88254.1"/>
    </source>
</evidence>
<proteinExistence type="predicted"/>
<reference evidence="2" key="2">
    <citation type="journal article" date="2015" name="Fish Shellfish Immunol.">
        <title>Early steps in the European eel (Anguilla anguilla)-Vibrio vulnificus interaction in the gills: Role of the RtxA13 toxin.</title>
        <authorList>
            <person name="Callol A."/>
            <person name="Pajuelo D."/>
            <person name="Ebbesson L."/>
            <person name="Teles M."/>
            <person name="MacKenzie S."/>
            <person name="Amaro C."/>
        </authorList>
    </citation>
    <scope>NUCLEOTIDE SEQUENCE</scope>
</reference>
<sequence>MVANHSKLIVWYLAIICFKKTVECKFSNCVFPSLKTAKFKKQDLLSSMLAQTYSKILHGNFEISKPTNFWHKML</sequence>
<accession>A0A0E9WD03</accession>
<keyword evidence="1" id="KW-0732">Signal</keyword>
<reference evidence="2" key="1">
    <citation type="submission" date="2014-11" db="EMBL/GenBank/DDBJ databases">
        <authorList>
            <person name="Amaro Gonzalez C."/>
        </authorList>
    </citation>
    <scope>NUCLEOTIDE SEQUENCE</scope>
</reference>
<protein>
    <submittedName>
        <fullName evidence="2">Uncharacterized protein</fullName>
    </submittedName>
</protein>
<organism evidence="2">
    <name type="scientific">Anguilla anguilla</name>
    <name type="common">European freshwater eel</name>
    <name type="synonym">Muraena anguilla</name>
    <dbReference type="NCBI Taxonomy" id="7936"/>
    <lineage>
        <taxon>Eukaryota</taxon>
        <taxon>Metazoa</taxon>
        <taxon>Chordata</taxon>
        <taxon>Craniata</taxon>
        <taxon>Vertebrata</taxon>
        <taxon>Euteleostomi</taxon>
        <taxon>Actinopterygii</taxon>
        <taxon>Neopterygii</taxon>
        <taxon>Teleostei</taxon>
        <taxon>Anguilliformes</taxon>
        <taxon>Anguillidae</taxon>
        <taxon>Anguilla</taxon>
    </lineage>
</organism>
<dbReference type="AlphaFoldDB" id="A0A0E9WD03"/>
<feature type="chain" id="PRO_5002434231" evidence="1">
    <location>
        <begin position="25"/>
        <end position="74"/>
    </location>
</feature>
<feature type="signal peptide" evidence="1">
    <location>
        <begin position="1"/>
        <end position="24"/>
    </location>
</feature>
<name>A0A0E9WD03_ANGAN</name>
<dbReference type="EMBL" id="GBXM01020323">
    <property type="protein sequence ID" value="JAH88254.1"/>
    <property type="molecule type" value="Transcribed_RNA"/>
</dbReference>